<sequence length="79" mass="8463">MSLAQSPAAFPDQKEHVIAPRSPKEIRVPLFLLGLVLGALSGGVTYLLTDNQEISAFFAAIAAVLTWLRIHTVIFGSAD</sequence>
<organism evidence="2 3">
    <name type="scientific">Streptomyces yaizuensis</name>
    <dbReference type="NCBI Taxonomy" id="2989713"/>
    <lineage>
        <taxon>Bacteria</taxon>
        <taxon>Bacillati</taxon>
        <taxon>Actinomycetota</taxon>
        <taxon>Actinomycetes</taxon>
        <taxon>Kitasatosporales</taxon>
        <taxon>Streptomycetaceae</taxon>
        <taxon>Streptomyces</taxon>
    </lineage>
</organism>
<feature type="transmembrane region" description="Helical" evidence="1">
    <location>
        <begin position="54"/>
        <end position="75"/>
    </location>
</feature>
<feature type="transmembrane region" description="Helical" evidence="1">
    <location>
        <begin position="30"/>
        <end position="48"/>
    </location>
</feature>
<protein>
    <submittedName>
        <fullName evidence="2">Uncharacterized protein</fullName>
    </submittedName>
</protein>
<name>A0ABQ5PBM6_9ACTN</name>
<accession>A0ABQ5PBM6</accession>
<evidence type="ECO:0000256" key="1">
    <source>
        <dbReference type="SAM" id="Phobius"/>
    </source>
</evidence>
<dbReference type="Proteomes" id="UP001291653">
    <property type="component" value="Unassembled WGS sequence"/>
</dbReference>
<comment type="caution">
    <text evidence="2">The sequence shown here is derived from an EMBL/GenBank/DDBJ whole genome shotgun (WGS) entry which is preliminary data.</text>
</comment>
<evidence type="ECO:0000313" key="3">
    <source>
        <dbReference type="Proteomes" id="UP001291653"/>
    </source>
</evidence>
<keyword evidence="1" id="KW-1133">Transmembrane helix</keyword>
<keyword evidence="1" id="KW-0812">Transmembrane</keyword>
<keyword evidence="1" id="KW-0472">Membrane</keyword>
<dbReference type="RefSeq" id="WP_323451848.1">
    <property type="nucleotide sequence ID" value="NZ_BSBI01000028.1"/>
</dbReference>
<proteinExistence type="predicted"/>
<evidence type="ECO:0000313" key="2">
    <source>
        <dbReference type="EMBL" id="GLF99923.1"/>
    </source>
</evidence>
<keyword evidence="3" id="KW-1185">Reference proteome</keyword>
<gene>
    <name evidence="2" type="ORF">SYYSPA8_36520</name>
</gene>
<reference evidence="2 3" key="1">
    <citation type="submission" date="2022-10" db="EMBL/GenBank/DDBJ databases">
        <title>Draft genome sequence of Streptomyces sp. YSPA8.</title>
        <authorList>
            <person name="Moriuchi R."/>
            <person name="Dohra H."/>
            <person name="Yamamura H."/>
            <person name="Kodani S."/>
        </authorList>
    </citation>
    <scope>NUCLEOTIDE SEQUENCE [LARGE SCALE GENOMIC DNA]</scope>
    <source>
        <strain evidence="2 3">YSPA8</strain>
    </source>
</reference>
<dbReference type="EMBL" id="BSBI01000028">
    <property type="protein sequence ID" value="GLF99923.1"/>
    <property type="molecule type" value="Genomic_DNA"/>
</dbReference>